<accession>A0A0F9JUB2</accession>
<comment type="caution">
    <text evidence="1">The sequence shown here is derived from an EMBL/GenBank/DDBJ whole genome shotgun (WGS) entry which is preliminary data.</text>
</comment>
<dbReference type="AlphaFoldDB" id="A0A0F9JUB2"/>
<protein>
    <submittedName>
        <fullName evidence="1">Uncharacterized protein</fullName>
    </submittedName>
</protein>
<proteinExistence type="predicted"/>
<sequence>MKRLDLTCDNCGKVEKGDEYHYGLPKGWFALAYHCQSYVAVDDWRVTHHFCSSECKDKVVRYKRGNR</sequence>
<organism evidence="1">
    <name type="scientific">marine sediment metagenome</name>
    <dbReference type="NCBI Taxonomy" id="412755"/>
    <lineage>
        <taxon>unclassified sequences</taxon>
        <taxon>metagenomes</taxon>
        <taxon>ecological metagenomes</taxon>
    </lineage>
</organism>
<reference evidence="1" key="1">
    <citation type="journal article" date="2015" name="Nature">
        <title>Complex archaea that bridge the gap between prokaryotes and eukaryotes.</title>
        <authorList>
            <person name="Spang A."/>
            <person name="Saw J.H."/>
            <person name="Jorgensen S.L."/>
            <person name="Zaremba-Niedzwiedzka K."/>
            <person name="Martijn J."/>
            <person name="Lind A.E."/>
            <person name="van Eijk R."/>
            <person name="Schleper C."/>
            <person name="Guy L."/>
            <person name="Ettema T.J."/>
        </authorList>
    </citation>
    <scope>NUCLEOTIDE SEQUENCE</scope>
</reference>
<evidence type="ECO:0000313" key="1">
    <source>
        <dbReference type="EMBL" id="KKM73268.1"/>
    </source>
</evidence>
<name>A0A0F9JUB2_9ZZZZ</name>
<gene>
    <name evidence="1" type="ORF">LCGC14_1412180</name>
</gene>
<dbReference type="EMBL" id="LAZR01009327">
    <property type="protein sequence ID" value="KKM73268.1"/>
    <property type="molecule type" value="Genomic_DNA"/>
</dbReference>